<dbReference type="InterPro" id="IPR027417">
    <property type="entry name" value="P-loop_NTPase"/>
</dbReference>
<feature type="binding site" evidence="8">
    <location>
        <begin position="62"/>
        <end position="66"/>
    </location>
    <ligand>
        <name>GTP</name>
        <dbReference type="ChEBI" id="CHEBI:37565"/>
    </ligand>
</feature>
<evidence type="ECO:0000256" key="1">
    <source>
        <dbReference type="ARBA" id="ARBA00007921"/>
    </source>
</evidence>
<gene>
    <name evidence="8" type="primary">era</name>
    <name evidence="13" type="ORF">EDD72_10346</name>
</gene>
<evidence type="ECO:0000256" key="8">
    <source>
        <dbReference type="HAMAP-Rule" id="MF_00367"/>
    </source>
</evidence>
<dbReference type="GO" id="GO:0003924">
    <property type="term" value="F:GTPase activity"/>
    <property type="evidence" value="ECO:0007669"/>
    <property type="project" value="UniProtKB-UniRule"/>
</dbReference>
<dbReference type="Pfam" id="PF07650">
    <property type="entry name" value="KH_2"/>
    <property type="match status" value="1"/>
</dbReference>
<dbReference type="InterPro" id="IPR030388">
    <property type="entry name" value="G_ERA_dom"/>
</dbReference>
<keyword evidence="3 8" id="KW-0690">Ribosome biogenesis</keyword>
<dbReference type="GO" id="GO:0043024">
    <property type="term" value="F:ribosomal small subunit binding"/>
    <property type="evidence" value="ECO:0007669"/>
    <property type="project" value="TreeGrafter"/>
</dbReference>
<dbReference type="HAMAP" id="MF_00367">
    <property type="entry name" value="GTPase_Era"/>
    <property type="match status" value="1"/>
</dbReference>
<evidence type="ECO:0000256" key="2">
    <source>
        <dbReference type="ARBA" id="ARBA00020484"/>
    </source>
</evidence>
<feature type="domain" description="KH type-2" evidence="11">
    <location>
        <begin position="206"/>
        <end position="285"/>
    </location>
</feature>
<comment type="caution">
    <text evidence="13">The sequence shown here is derived from an EMBL/GenBank/DDBJ whole genome shotgun (WGS) entry which is preliminary data.</text>
</comment>
<name>A0A4R3KLJ8_9BACI</name>
<dbReference type="Gene3D" id="3.40.50.300">
    <property type="entry name" value="P-loop containing nucleotide triphosphate hydrolases"/>
    <property type="match status" value="1"/>
</dbReference>
<dbReference type="InterPro" id="IPR005662">
    <property type="entry name" value="GTPase_Era-like"/>
</dbReference>
<feature type="binding site" evidence="8">
    <location>
        <begin position="125"/>
        <end position="128"/>
    </location>
    <ligand>
        <name>GTP</name>
        <dbReference type="ChEBI" id="CHEBI:37565"/>
    </ligand>
</feature>
<evidence type="ECO:0000256" key="9">
    <source>
        <dbReference type="PROSITE-ProRule" id="PRU01050"/>
    </source>
</evidence>
<dbReference type="CDD" id="cd04163">
    <property type="entry name" value="Era"/>
    <property type="match status" value="1"/>
</dbReference>
<dbReference type="InterPro" id="IPR004044">
    <property type="entry name" value="KH_dom_type_2"/>
</dbReference>
<dbReference type="InterPro" id="IPR006073">
    <property type="entry name" value="GTP-bd"/>
</dbReference>
<evidence type="ECO:0000259" key="12">
    <source>
        <dbReference type="PROSITE" id="PS51713"/>
    </source>
</evidence>
<accession>A0A4R3KLJ8</accession>
<dbReference type="NCBIfam" id="TIGR00436">
    <property type="entry name" value="era"/>
    <property type="match status" value="1"/>
</dbReference>
<dbReference type="InterPro" id="IPR005225">
    <property type="entry name" value="Small_GTP-bd"/>
</dbReference>
<dbReference type="RefSeq" id="WP_132767125.1">
    <property type="nucleotide sequence ID" value="NZ_SMAB01000003.1"/>
</dbReference>
<feature type="region of interest" description="G4" evidence="9">
    <location>
        <begin position="125"/>
        <end position="128"/>
    </location>
</feature>
<evidence type="ECO:0000256" key="5">
    <source>
        <dbReference type="ARBA" id="ARBA00022884"/>
    </source>
</evidence>
<evidence type="ECO:0000256" key="10">
    <source>
        <dbReference type="RuleBase" id="RU003761"/>
    </source>
</evidence>
<keyword evidence="8" id="KW-0963">Cytoplasm</keyword>
<keyword evidence="7 8" id="KW-0472">Membrane</keyword>
<evidence type="ECO:0000256" key="4">
    <source>
        <dbReference type="ARBA" id="ARBA00022741"/>
    </source>
</evidence>
<dbReference type="GO" id="GO:0005829">
    <property type="term" value="C:cytosol"/>
    <property type="evidence" value="ECO:0007669"/>
    <property type="project" value="TreeGrafter"/>
</dbReference>
<dbReference type="Pfam" id="PF01926">
    <property type="entry name" value="MMR_HSR1"/>
    <property type="match status" value="1"/>
</dbReference>
<feature type="region of interest" description="G2" evidence="9">
    <location>
        <begin position="41"/>
        <end position="45"/>
    </location>
</feature>
<protein>
    <recommendedName>
        <fullName evidence="2 8">GTPase Era</fullName>
    </recommendedName>
</protein>
<organism evidence="13 14">
    <name type="scientific">Tepidibacillus fermentans</name>
    <dbReference type="NCBI Taxonomy" id="1281767"/>
    <lineage>
        <taxon>Bacteria</taxon>
        <taxon>Bacillati</taxon>
        <taxon>Bacillota</taxon>
        <taxon>Bacilli</taxon>
        <taxon>Bacillales</taxon>
        <taxon>Bacillaceae</taxon>
        <taxon>Tepidibacillus</taxon>
    </lineage>
</organism>
<evidence type="ECO:0000313" key="13">
    <source>
        <dbReference type="EMBL" id="TCS83723.1"/>
    </source>
</evidence>
<feature type="region of interest" description="G5" evidence="9">
    <location>
        <begin position="154"/>
        <end position="156"/>
    </location>
</feature>
<dbReference type="GO" id="GO:0005525">
    <property type="term" value="F:GTP binding"/>
    <property type="evidence" value="ECO:0007669"/>
    <property type="project" value="UniProtKB-UniRule"/>
</dbReference>
<dbReference type="CDD" id="cd22534">
    <property type="entry name" value="KH-II_Era"/>
    <property type="match status" value="1"/>
</dbReference>
<comment type="function">
    <text evidence="8">An essential GTPase that binds both GDP and GTP, with rapid nucleotide exchange. Plays a role in 16S rRNA processing and 30S ribosomal subunit biogenesis and possibly also in cell cycle regulation and energy metabolism.</text>
</comment>
<keyword evidence="8" id="KW-1003">Cell membrane</keyword>
<proteinExistence type="inferred from homology"/>
<dbReference type="OrthoDB" id="9805918at2"/>
<dbReference type="EMBL" id="SMAB01000003">
    <property type="protein sequence ID" value="TCS83723.1"/>
    <property type="molecule type" value="Genomic_DNA"/>
</dbReference>
<dbReference type="GO" id="GO:0070181">
    <property type="term" value="F:small ribosomal subunit rRNA binding"/>
    <property type="evidence" value="ECO:0007669"/>
    <property type="project" value="UniProtKB-UniRule"/>
</dbReference>
<reference evidence="13 14" key="1">
    <citation type="submission" date="2019-03" db="EMBL/GenBank/DDBJ databases">
        <title>Genomic Encyclopedia of Type Strains, Phase IV (KMG-IV): sequencing the most valuable type-strain genomes for metagenomic binning, comparative biology and taxonomic classification.</title>
        <authorList>
            <person name="Goeker M."/>
        </authorList>
    </citation>
    <scope>NUCLEOTIDE SEQUENCE [LARGE SCALE GENOMIC DNA]</scope>
    <source>
        <strain evidence="13 14">DSM 23802</strain>
    </source>
</reference>
<keyword evidence="6 8" id="KW-0342">GTP-binding</keyword>
<dbReference type="SUPFAM" id="SSF52540">
    <property type="entry name" value="P-loop containing nucleoside triphosphate hydrolases"/>
    <property type="match status" value="1"/>
</dbReference>
<dbReference type="SUPFAM" id="SSF54814">
    <property type="entry name" value="Prokaryotic type KH domain (KH-domain type II)"/>
    <property type="match status" value="1"/>
</dbReference>
<feature type="binding site" evidence="8">
    <location>
        <begin position="15"/>
        <end position="22"/>
    </location>
    <ligand>
        <name>GTP</name>
        <dbReference type="ChEBI" id="CHEBI:37565"/>
    </ligand>
</feature>
<sequence>MNQRKTKSGFVAIIGRPNVGKSTLLNQVLGQKIAIMSDKPQTTRNKIRAIYTNEQGQIIFIDTPGIHKPKSKLGKYMMNLTLTTLQEVDLILYLTDVTEKFGPGEQFIIDQLKSVTKTPVYLILNKIDLVTPEELLPIIDQYRKYYDFTEIIPISALKGNNVSTLLEQIYKILPEGPLYYPSDQVTEHPEQFVVAELIREKILNLTREEVPHSIAVVVESMKPGEENPNTVVIQAVIYVERASQKGIIIGKNGRMLKEIGRQARLDIERLLGSKVFIELWVKVKEDWRNREHLLKDFGFFEEEDI</sequence>
<dbReference type="GO" id="GO:0000028">
    <property type="term" value="P:ribosomal small subunit assembly"/>
    <property type="evidence" value="ECO:0007669"/>
    <property type="project" value="TreeGrafter"/>
</dbReference>
<evidence type="ECO:0000256" key="3">
    <source>
        <dbReference type="ARBA" id="ARBA00022517"/>
    </source>
</evidence>
<dbReference type="FunFam" id="3.30.300.20:FF:000003">
    <property type="entry name" value="GTPase Era"/>
    <property type="match status" value="1"/>
</dbReference>
<comment type="similarity">
    <text evidence="1 8 9 10">Belongs to the TRAFAC class TrmE-Era-EngA-EngB-Septin-like GTPase superfamily. Era GTPase family.</text>
</comment>
<dbReference type="PROSITE" id="PS50823">
    <property type="entry name" value="KH_TYPE_2"/>
    <property type="match status" value="1"/>
</dbReference>
<dbReference type="Gene3D" id="3.30.300.20">
    <property type="match status" value="1"/>
</dbReference>
<keyword evidence="4 8" id="KW-0547">Nucleotide-binding</keyword>
<evidence type="ECO:0000313" key="14">
    <source>
        <dbReference type="Proteomes" id="UP000295788"/>
    </source>
</evidence>
<evidence type="ECO:0000256" key="7">
    <source>
        <dbReference type="ARBA" id="ARBA00023136"/>
    </source>
</evidence>
<feature type="region of interest" description="G1" evidence="9">
    <location>
        <begin position="15"/>
        <end position="22"/>
    </location>
</feature>
<dbReference type="FunFam" id="3.40.50.300:FF:000094">
    <property type="entry name" value="GTPase Era"/>
    <property type="match status" value="1"/>
</dbReference>
<dbReference type="GO" id="GO:0005886">
    <property type="term" value="C:plasma membrane"/>
    <property type="evidence" value="ECO:0007669"/>
    <property type="project" value="UniProtKB-SubCell"/>
</dbReference>
<dbReference type="NCBIfam" id="NF000908">
    <property type="entry name" value="PRK00089.1"/>
    <property type="match status" value="1"/>
</dbReference>
<dbReference type="PROSITE" id="PS51713">
    <property type="entry name" value="G_ERA"/>
    <property type="match status" value="1"/>
</dbReference>
<keyword evidence="5 8" id="KW-0694">RNA-binding</keyword>
<dbReference type="PANTHER" id="PTHR42698:SF1">
    <property type="entry name" value="GTPASE ERA, MITOCHONDRIAL"/>
    <property type="match status" value="1"/>
</dbReference>
<keyword evidence="14" id="KW-1185">Reference proteome</keyword>
<dbReference type="Proteomes" id="UP000295788">
    <property type="component" value="Unassembled WGS sequence"/>
</dbReference>
<dbReference type="InterPro" id="IPR015946">
    <property type="entry name" value="KH_dom-like_a/b"/>
</dbReference>
<feature type="domain" description="Era-type G" evidence="12">
    <location>
        <begin position="7"/>
        <end position="175"/>
    </location>
</feature>
<dbReference type="AlphaFoldDB" id="A0A4R3KLJ8"/>
<keyword evidence="8" id="KW-0699">rRNA-binding</keyword>
<evidence type="ECO:0000259" key="11">
    <source>
        <dbReference type="PROSITE" id="PS50823"/>
    </source>
</evidence>
<dbReference type="NCBIfam" id="TIGR00231">
    <property type="entry name" value="small_GTP"/>
    <property type="match status" value="1"/>
</dbReference>
<dbReference type="PANTHER" id="PTHR42698">
    <property type="entry name" value="GTPASE ERA"/>
    <property type="match status" value="1"/>
</dbReference>
<feature type="region of interest" description="G3" evidence="9">
    <location>
        <begin position="62"/>
        <end position="65"/>
    </location>
</feature>
<comment type="subunit">
    <text evidence="8">Monomer.</text>
</comment>
<evidence type="ECO:0000256" key="6">
    <source>
        <dbReference type="ARBA" id="ARBA00023134"/>
    </source>
</evidence>
<comment type="subcellular location">
    <subcellularLocation>
        <location evidence="8">Cytoplasm</location>
    </subcellularLocation>
    <subcellularLocation>
        <location evidence="8">Cell membrane</location>
        <topology evidence="8">Peripheral membrane protein</topology>
    </subcellularLocation>
</comment>
<dbReference type="PRINTS" id="PR00326">
    <property type="entry name" value="GTP1OBG"/>
</dbReference>
<dbReference type="InterPro" id="IPR009019">
    <property type="entry name" value="KH_sf_prok-type"/>
</dbReference>